<evidence type="ECO:0000313" key="3">
    <source>
        <dbReference type="Proteomes" id="UP000070377"/>
    </source>
</evidence>
<dbReference type="Pfam" id="PF07006">
    <property type="entry name" value="DUF1310"/>
    <property type="match status" value="1"/>
</dbReference>
<accession>A0A139MZD6</accession>
<reference evidence="2 3" key="1">
    <citation type="submission" date="2016-01" db="EMBL/GenBank/DDBJ databases">
        <title>Highly variable Streptococcus oralis are common among viridans streptococci isolated from primates.</title>
        <authorList>
            <person name="Denapaite D."/>
            <person name="Rieger M."/>
            <person name="Koendgen S."/>
            <person name="Brueckner R."/>
            <person name="Ochigava I."/>
            <person name="Kappeler P."/>
            <person name="Maetz-Rensing K."/>
            <person name="Leendertz F."/>
            <person name="Hakenbeck R."/>
        </authorList>
    </citation>
    <scope>NUCLEOTIDE SEQUENCE [LARGE SCALE GENOMIC DNA]</scope>
    <source>
        <strain evidence="2 3">DD08</strain>
    </source>
</reference>
<protein>
    <recommendedName>
        <fullName evidence="4">DUF1310 family protein</fullName>
    </recommendedName>
</protein>
<dbReference type="InterPro" id="IPR010738">
    <property type="entry name" value="DUF1310"/>
</dbReference>
<keyword evidence="1" id="KW-1133">Transmembrane helix</keyword>
<evidence type="ECO:0008006" key="4">
    <source>
        <dbReference type="Google" id="ProtNLM"/>
    </source>
</evidence>
<dbReference type="PROSITE" id="PS51257">
    <property type="entry name" value="PROKAR_LIPOPROTEIN"/>
    <property type="match status" value="1"/>
</dbReference>
<dbReference type="Proteomes" id="UP000070377">
    <property type="component" value="Unassembled WGS sequence"/>
</dbReference>
<organism evidence="2 3">
    <name type="scientific">Streptococcus cristatus</name>
    <dbReference type="NCBI Taxonomy" id="45634"/>
    <lineage>
        <taxon>Bacteria</taxon>
        <taxon>Bacillati</taxon>
        <taxon>Bacillota</taxon>
        <taxon>Bacilli</taxon>
        <taxon>Lactobacillales</taxon>
        <taxon>Streptococcaceae</taxon>
        <taxon>Streptococcus</taxon>
    </lineage>
</organism>
<dbReference type="EMBL" id="LQRD01000060">
    <property type="protein sequence ID" value="KXT69110.1"/>
    <property type="molecule type" value="Genomic_DNA"/>
</dbReference>
<dbReference type="PATRIC" id="fig|45634.12.peg.1613"/>
<keyword evidence="1" id="KW-0812">Transmembrane</keyword>
<dbReference type="STRING" id="45634.SCRDD08_01538"/>
<feature type="transmembrane region" description="Helical" evidence="1">
    <location>
        <begin position="6"/>
        <end position="23"/>
    </location>
</feature>
<evidence type="ECO:0000256" key="1">
    <source>
        <dbReference type="SAM" id="Phobius"/>
    </source>
</evidence>
<evidence type="ECO:0000313" key="2">
    <source>
        <dbReference type="EMBL" id="KXT69110.1"/>
    </source>
</evidence>
<dbReference type="RefSeq" id="WP_061423099.1">
    <property type="nucleotide sequence ID" value="NZ_KQ969062.1"/>
</dbReference>
<comment type="caution">
    <text evidence="2">The sequence shown here is derived from an EMBL/GenBank/DDBJ whole genome shotgun (WGS) entry which is preliminary data.</text>
</comment>
<proteinExistence type="predicted"/>
<gene>
    <name evidence="2" type="ORF">SCRDD08_01538</name>
</gene>
<name>A0A139MZD6_STRCR</name>
<dbReference type="AlphaFoldDB" id="A0A139MZD6"/>
<keyword evidence="1" id="KW-0472">Membrane</keyword>
<sequence>MKKLSYILGILGIIIFIGGCSINKQTQDEKLKEEMLRVVKSEEVKKMSEEAIKNIDDKAFTDDGIIKSYKIDYDSVSRNPMGGIQFNVIINNNPKLKIFGGVDKNSDGALESHFGGYSADLDQSLEELK</sequence>